<sequence length="202" mass="22432">MDHAEMAVTELASSAAMGWALRHRRFPRWRQWLAGLCLPFCLPIWLGGCAIDDDPHQGGFASGVVGLAGGGYQRRVDEREGVYRGELSAQEQLKAQAHELERARAAVRTDLDRARARLAAQENRIRRERALLAAQGQRTPAARTRVERLDQAQSRIVRTQGQLGSIRPEAQSLEDLKQRSRGLENELNEIDGLVGTVSGQAF</sequence>
<feature type="coiled-coil region" evidence="1">
    <location>
        <begin position="90"/>
        <end position="131"/>
    </location>
</feature>
<organism evidence="2 3">
    <name type="scientific">Thiocystis violascens (strain ATCC 17096 / DSM 198 / 6111)</name>
    <name type="common">Chromatium violascens</name>
    <dbReference type="NCBI Taxonomy" id="765911"/>
    <lineage>
        <taxon>Bacteria</taxon>
        <taxon>Pseudomonadati</taxon>
        <taxon>Pseudomonadota</taxon>
        <taxon>Gammaproteobacteria</taxon>
        <taxon>Chromatiales</taxon>
        <taxon>Chromatiaceae</taxon>
        <taxon>Thiocystis</taxon>
    </lineage>
</organism>
<keyword evidence="3" id="KW-1185">Reference proteome</keyword>
<gene>
    <name evidence="2" type="ordered locus">Thivi_3431</name>
</gene>
<reference evidence="2 3" key="1">
    <citation type="submission" date="2012-06" db="EMBL/GenBank/DDBJ databases">
        <title>Complete sequence of Thiocystis violascens DSM 198.</title>
        <authorList>
            <consortium name="US DOE Joint Genome Institute"/>
            <person name="Lucas S."/>
            <person name="Han J."/>
            <person name="Lapidus A."/>
            <person name="Cheng J.-F."/>
            <person name="Goodwin L."/>
            <person name="Pitluck S."/>
            <person name="Peters L."/>
            <person name="Ovchinnikova G."/>
            <person name="Teshima H."/>
            <person name="Detter J.C."/>
            <person name="Han C."/>
            <person name="Tapia R."/>
            <person name="Land M."/>
            <person name="Hauser L."/>
            <person name="Kyrpides N."/>
            <person name="Ivanova N."/>
            <person name="Pagani I."/>
            <person name="Vogl K."/>
            <person name="Liu Z."/>
            <person name="Frigaard N.-U."/>
            <person name="Bryant D."/>
            <person name="Woyke T."/>
        </authorList>
    </citation>
    <scope>NUCLEOTIDE SEQUENCE [LARGE SCALE GENOMIC DNA]</scope>
    <source>
        <strain evidence="3">ATCC 17096 / DSM 198 / 6111</strain>
    </source>
</reference>
<evidence type="ECO:0000313" key="3">
    <source>
        <dbReference type="Proteomes" id="UP000006062"/>
    </source>
</evidence>
<dbReference type="HOGENOM" id="CLU_1354092_0_0_6"/>
<dbReference type="Proteomes" id="UP000006062">
    <property type="component" value="Chromosome"/>
</dbReference>
<evidence type="ECO:0008006" key="4">
    <source>
        <dbReference type="Google" id="ProtNLM"/>
    </source>
</evidence>
<dbReference type="eggNOG" id="COG0845">
    <property type="taxonomic scope" value="Bacteria"/>
</dbReference>
<evidence type="ECO:0000256" key="1">
    <source>
        <dbReference type="SAM" id="Coils"/>
    </source>
</evidence>
<name>I3YE83_THIV6</name>
<keyword evidence="1" id="KW-0175">Coiled coil</keyword>
<evidence type="ECO:0000313" key="2">
    <source>
        <dbReference type="EMBL" id="AFL75301.1"/>
    </source>
</evidence>
<dbReference type="AlphaFoldDB" id="I3YE83"/>
<dbReference type="KEGG" id="tvi:Thivi_3431"/>
<protein>
    <recommendedName>
        <fullName evidence="4">Lipoprotein</fullName>
    </recommendedName>
</protein>
<accession>I3YE83</accession>
<dbReference type="EMBL" id="CP003154">
    <property type="protein sequence ID" value="AFL75301.1"/>
    <property type="molecule type" value="Genomic_DNA"/>
</dbReference>
<proteinExistence type="predicted"/>